<evidence type="ECO:0000313" key="2">
    <source>
        <dbReference type="Proteomes" id="UP000228535"/>
    </source>
</evidence>
<comment type="caution">
    <text evidence="1">The sequence shown here is derived from an EMBL/GenBank/DDBJ whole genome shotgun (WGS) entry which is preliminary data.</text>
</comment>
<dbReference type="RefSeq" id="WP_394338492.1">
    <property type="nucleotide sequence ID" value="NZ_PGFA01000004.1"/>
</dbReference>
<dbReference type="Proteomes" id="UP000228535">
    <property type="component" value="Unassembled WGS sequence"/>
</dbReference>
<sequence length="277" mass="30123">MCQFFWASGLLALVACSQESPTATAPTALRAAADSVSPPVTDSVAPVAAVDRSTGIVVRNLTAAQLPAGLPAMAGKLVEAKTWQDRSGENLLLVSRTPELPEPDGPDEAEGARRVELYARQYVRRAGAGYELLWKLQDNVGHCPVDIVLGIIPGSTAITDLDKDGQTETMLVYQQACRGDVSADGLKLIMHEGQAKYALRGNNVTQYDSLPSSQRAPKNLCCLDTVNEARAEAAGDYRIYEGRYQNEKEFVQAPPAFLAFARQQWRHWSVQPTHDPE</sequence>
<dbReference type="InterPro" id="IPR058148">
    <property type="entry name" value="M949_RS01915-like_dom"/>
</dbReference>
<dbReference type="NCBIfam" id="NF046077">
    <property type="entry name" value="LPS_M949_RS01915"/>
    <property type="match status" value="1"/>
</dbReference>
<protein>
    <submittedName>
        <fullName evidence="1">Uncharacterized protein</fullName>
    </submittedName>
</protein>
<accession>A0A2M9ASG8</accession>
<dbReference type="EMBL" id="PGFA01000004">
    <property type="protein sequence ID" value="PJJ48655.1"/>
    <property type="molecule type" value="Genomic_DNA"/>
</dbReference>
<evidence type="ECO:0000313" key="1">
    <source>
        <dbReference type="EMBL" id="PJJ48655.1"/>
    </source>
</evidence>
<proteinExistence type="predicted"/>
<organism evidence="1 2">
    <name type="scientific">Hymenobacter chitinivorans DSM 11115</name>
    <dbReference type="NCBI Taxonomy" id="1121954"/>
    <lineage>
        <taxon>Bacteria</taxon>
        <taxon>Pseudomonadati</taxon>
        <taxon>Bacteroidota</taxon>
        <taxon>Cytophagia</taxon>
        <taxon>Cytophagales</taxon>
        <taxon>Hymenobacteraceae</taxon>
        <taxon>Hymenobacter</taxon>
    </lineage>
</organism>
<keyword evidence="2" id="KW-1185">Reference proteome</keyword>
<gene>
    <name evidence="1" type="ORF">CLV45_4364</name>
</gene>
<reference evidence="1 2" key="1">
    <citation type="submission" date="2017-11" db="EMBL/GenBank/DDBJ databases">
        <title>Genomic Encyclopedia of Archaeal and Bacterial Type Strains, Phase II (KMG-II): From Individual Species to Whole Genera.</title>
        <authorList>
            <person name="Goeker M."/>
        </authorList>
    </citation>
    <scope>NUCLEOTIDE SEQUENCE [LARGE SCALE GENOMIC DNA]</scope>
    <source>
        <strain evidence="1 2">DSM 11115</strain>
    </source>
</reference>
<dbReference type="AlphaFoldDB" id="A0A2M9ASG8"/>
<name>A0A2M9ASG8_9BACT</name>